<organism evidence="6 7">
    <name type="scientific">Ophiocordyceps sinensis</name>
    <dbReference type="NCBI Taxonomy" id="72228"/>
    <lineage>
        <taxon>Eukaryota</taxon>
        <taxon>Fungi</taxon>
        <taxon>Dikarya</taxon>
        <taxon>Ascomycota</taxon>
        <taxon>Pezizomycotina</taxon>
        <taxon>Sordariomycetes</taxon>
        <taxon>Hypocreomycetidae</taxon>
        <taxon>Hypocreales</taxon>
        <taxon>Ophiocordycipitaceae</taxon>
        <taxon>Ophiocordyceps</taxon>
    </lineage>
</organism>
<evidence type="ECO:0000256" key="3">
    <source>
        <dbReference type="ARBA" id="ARBA00033309"/>
    </source>
</evidence>
<keyword evidence="7" id="KW-1185">Reference proteome</keyword>
<evidence type="ECO:0000256" key="1">
    <source>
        <dbReference type="ARBA" id="ARBA00012796"/>
    </source>
</evidence>
<dbReference type="Gene3D" id="3.40.50.150">
    <property type="entry name" value="Vaccinia Virus protein VP39"/>
    <property type="match status" value="1"/>
</dbReference>
<dbReference type="AlphaFoldDB" id="A0A8H4PQW7"/>
<dbReference type="Gene3D" id="3.30.465.10">
    <property type="match status" value="1"/>
</dbReference>
<dbReference type="GO" id="GO:0005739">
    <property type="term" value="C:mitochondrion"/>
    <property type="evidence" value="ECO:0007669"/>
    <property type="project" value="TreeGrafter"/>
</dbReference>
<dbReference type="InterPro" id="IPR006094">
    <property type="entry name" value="Oxid_FAD_bind_N"/>
</dbReference>
<evidence type="ECO:0000313" key="6">
    <source>
        <dbReference type="EMBL" id="KAF4508768.1"/>
    </source>
</evidence>
<feature type="domain" description="FAD linked oxidase N-terminal" evidence="5">
    <location>
        <begin position="478"/>
        <end position="524"/>
    </location>
</feature>
<dbReference type="SUPFAM" id="SSF56176">
    <property type="entry name" value="FAD-binding/transporter-associated domain-like"/>
    <property type="match status" value="1"/>
</dbReference>
<dbReference type="InterPro" id="IPR036318">
    <property type="entry name" value="FAD-bd_PCMH-like_sf"/>
</dbReference>
<comment type="caution">
    <text evidence="6">The sequence shown here is derived from an EMBL/GenBank/DDBJ whole genome shotgun (WGS) entry which is preliminary data.</text>
</comment>
<dbReference type="InterPro" id="IPR014816">
    <property type="entry name" value="tRNA_MeTrfase_Gcd14"/>
</dbReference>
<dbReference type="Pfam" id="PF01565">
    <property type="entry name" value="FAD_binding_4"/>
    <property type="match status" value="1"/>
</dbReference>
<dbReference type="GO" id="GO:0031515">
    <property type="term" value="C:tRNA (m1A) methyltransferase complex"/>
    <property type="evidence" value="ECO:0007669"/>
    <property type="project" value="InterPro"/>
</dbReference>
<dbReference type="OrthoDB" id="5585464at2759"/>
<evidence type="ECO:0000259" key="5">
    <source>
        <dbReference type="Pfam" id="PF01565"/>
    </source>
</evidence>
<dbReference type="GO" id="GO:0160107">
    <property type="term" value="F:tRNA (adenine(58)-N1)-methyltransferase activity"/>
    <property type="evidence" value="ECO:0007669"/>
    <property type="project" value="UniProtKB-EC"/>
</dbReference>
<dbReference type="EMBL" id="JAAVMX010000005">
    <property type="protein sequence ID" value="KAF4508768.1"/>
    <property type="molecule type" value="Genomic_DNA"/>
</dbReference>
<proteinExistence type="predicted"/>
<dbReference type="GO" id="GO:0030488">
    <property type="term" value="P:tRNA methylation"/>
    <property type="evidence" value="ECO:0007669"/>
    <property type="project" value="InterPro"/>
</dbReference>
<dbReference type="EC" id="2.1.1.220" evidence="1"/>
<evidence type="ECO:0000256" key="2">
    <source>
        <dbReference type="ARBA" id="ARBA00015963"/>
    </source>
</evidence>
<dbReference type="Proteomes" id="UP000557566">
    <property type="component" value="Unassembled WGS sequence"/>
</dbReference>
<accession>A0A8H4PQW7</accession>
<dbReference type="SUPFAM" id="SSF53335">
    <property type="entry name" value="S-adenosyl-L-methionine-dependent methyltransferases"/>
    <property type="match status" value="1"/>
</dbReference>
<evidence type="ECO:0000313" key="7">
    <source>
        <dbReference type="Proteomes" id="UP000557566"/>
    </source>
</evidence>
<dbReference type="PANTHER" id="PTHR12133:SF1">
    <property type="entry name" value="TRNA (ADENINE(58)-N(1))-METHYLTRANSFERASE, MITOCHONDRIAL"/>
    <property type="match status" value="1"/>
</dbReference>
<sequence length="530" mass="57170">MIRWSNSNPLGLAAAARGLRFLSSSRTIKEHDVVLLRQHGSKYPRWHLSSPLRPDALVKLSYGASVPAADIIGRNALDVVLDSRGHEVVLHEPSLASYVVNQSGERSATPIYPHDANTIVSLLDLHPCRPGEDEAEHEADHGPPLEMFEAGTGMGSLTLHLARAIHAANPPVPSSLRLAFCRAAMVSDRFACDVRLSPEHQAARDTYAASRRVILHTLDNKLKHLNAAFKLVRDFRRALYLPSIDFHTGSIDGYLSERLAQSGGQPFLYRAILDLPGAHENVELVAQALHPNALLVVFQPSISQIADFEARNRQTNLLRLEKVLELPVTTITNGLHDSVGGRQWDVRMTFPRAQQEGSDKMVQVLRPKVGDRIGGGGFVAVYRRWPVGETPAASVADEGEKEVGSSEAEPTPVASVADEGEKEVGSSEAEPTPTASVADEGEKEVGSSEAEPTPAASVADEGKKEETTQCSPPAGVDGNDGAVVVDLKHLQHFSMDTRTWTATIGAGTRLGDVTRKLHEAGGRAMSYGTS</sequence>
<name>A0A8H4PQW7_9HYPO</name>
<gene>
    <name evidence="6" type="ORF">G6O67_005107</name>
</gene>
<dbReference type="InterPro" id="IPR029063">
    <property type="entry name" value="SAM-dependent_MTases_sf"/>
</dbReference>
<reference evidence="6 7" key="1">
    <citation type="journal article" date="2020" name="Genome Biol. Evol.">
        <title>A new high-quality draft genome assembly of the Chinese cordyceps Ophiocordyceps sinensis.</title>
        <authorList>
            <person name="Shu R."/>
            <person name="Zhang J."/>
            <person name="Meng Q."/>
            <person name="Zhang H."/>
            <person name="Zhou G."/>
            <person name="Li M."/>
            <person name="Wu P."/>
            <person name="Zhao Y."/>
            <person name="Chen C."/>
            <person name="Qin Q."/>
        </authorList>
    </citation>
    <scope>NUCLEOTIDE SEQUENCE [LARGE SCALE GENOMIC DNA]</scope>
    <source>
        <strain evidence="6 7">IOZ07</strain>
    </source>
</reference>
<dbReference type="InterPro" id="IPR016169">
    <property type="entry name" value="FAD-bd_PCMH_sub2"/>
</dbReference>
<dbReference type="PANTHER" id="PTHR12133">
    <property type="entry name" value="TRNA (ADENINE(58)-N(1))-METHYLTRANSFERASE"/>
    <property type="match status" value="1"/>
</dbReference>
<protein>
    <recommendedName>
        <fullName evidence="2">tRNA (adenine(58)-N(1))-methyltransferase catalytic subunit TRM61</fullName>
        <ecNumber evidence="1">2.1.1.220</ecNumber>
    </recommendedName>
    <alternativeName>
        <fullName evidence="3">tRNA(m1A58)-methyltransferase subunit TRM61</fullName>
    </alternativeName>
</protein>
<feature type="region of interest" description="Disordered" evidence="4">
    <location>
        <begin position="392"/>
        <end position="479"/>
    </location>
</feature>
<evidence type="ECO:0000256" key="4">
    <source>
        <dbReference type="SAM" id="MobiDB-lite"/>
    </source>
</evidence>
<dbReference type="PROSITE" id="PS51620">
    <property type="entry name" value="SAM_TRM61"/>
    <property type="match status" value="1"/>
</dbReference>
<dbReference type="GO" id="GO:0050660">
    <property type="term" value="F:flavin adenine dinucleotide binding"/>
    <property type="evidence" value="ECO:0007669"/>
    <property type="project" value="InterPro"/>
</dbReference>